<dbReference type="KEGG" id="tcl:Tchl_0537"/>
<dbReference type="PANTHER" id="PTHR36150">
    <property type="entry name" value="DNA GYRASE INHIBITOR YACG"/>
    <property type="match status" value="1"/>
</dbReference>
<accession>A0A1H5XI64</accession>
<dbReference type="GO" id="GO:0008270">
    <property type="term" value="F:zinc ion binding"/>
    <property type="evidence" value="ECO:0007669"/>
    <property type="project" value="UniProtKB-UniRule"/>
</dbReference>
<feature type="binding site" evidence="3">
    <location>
        <position position="29"/>
    </location>
    <ligand>
        <name>Zn(2+)</name>
        <dbReference type="ChEBI" id="CHEBI:29105"/>
    </ligand>
</feature>
<dbReference type="PANTHER" id="PTHR36150:SF1">
    <property type="entry name" value="DNA GYRASE INHIBITOR YACG"/>
    <property type="match status" value="1"/>
</dbReference>
<feature type="compositionally biased region" description="Basic and acidic residues" evidence="4">
    <location>
        <begin position="61"/>
        <end position="72"/>
    </location>
</feature>
<evidence type="ECO:0000256" key="4">
    <source>
        <dbReference type="SAM" id="MobiDB-lite"/>
    </source>
</evidence>
<feature type="region of interest" description="Disordered" evidence="4">
    <location>
        <begin position="46"/>
        <end position="72"/>
    </location>
</feature>
<comment type="cofactor">
    <cofactor evidence="3">
        <name>Zn(2+)</name>
        <dbReference type="ChEBI" id="CHEBI:29105"/>
    </cofactor>
    <text evidence="3">Binds 1 zinc ion.</text>
</comment>
<organism evidence="5 6">
    <name type="scientific">Thauera chlorobenzoica</name>
    <dbReference type="NCBI Taxonomy" id="96773"/>
    <lineage>
        <taxon>Bacteria</taxon>
        <taxon>Pseudomonadati</taxon>
        <taxon>Pseudomonadota</taxon>
        <taxon>Betaproteobacteria</taxon>
        <taxon>Rhodocyclales</taxon>
        <taxon>Zoogloeaceae</taxon>
        <taxon>Thauera</taxon>
    </lineage>
</organism>
<dbReference type="GO" id="GO:0006355">
    <property type="term" value="P:regulation of DNA-templated transcription"/>
    <property type="evidence" value="ECO:0007669"/>
    <property type="project" value="InterPro"/>
</dbReference>
<dbReference type="Proteomes" id="UP000185739">
    <property type="component" value="Chromosome"/>
</dbReference>
<comment type="similarity">
    <text evidence="3">Belongs to the DNA gyrase inhibitor YacG family.</text>
</comment>
<dbReference type="AlphaFoldDB" id="A0A1H5XI64"/>
<dbReference type="EMBL" id="CP018839">
    <property type="protein sequence ID" value="APR03403.1"/>
    <property type="molecule type" value="Genomic_DNA"/>
</dbReference>
<feature type="binding site" evidence="3">
    <location>
        <position position="13"/>
    </location>
    <ligand>
        <name>Zn(2+)</name>
        <dbReference type="ChEBI" id="CHEBI:29105"/>
    </ligand>
</feature>
<comment type="function">
    <text evidence="3">Inhibits all the catalytic activities of DNA gyrase by preventing its interaction with DNA. Acts by binding directly to the C-terminal domain of GyrB, which probably disrupts DNA binding by the gyrase.</text>
</comment>
<keyword evidence="1 3" id="KW-0479">Metal-binding</keyword>
<evidence type="ECO:0000313" key="5">
    <source>
        <dbReference type="EMBL" id="APR03403.1"/>
    </source>
</evidence>
<dbReference type="HAMAP" id="MF_00649">
    <property type="entry name" value="DNA_gyrase_inhibitor_YacG"/>
    <property type="match status" value="1"/>
</dbReference>
<dbReference type="STRING" id="96773.Tchl_0537"/>
<feature type="binding site" evidence="3">
    <location>
        <position position="10"/>
    </location>
    <ligand>
        <name>Zn(2+)</name>
        <dbReference type="ChEBI" id="CHEBI:29105"/>
    </ligand>
</feature>
<dbReference type="RefSeq" id="WP_075147023.1">
    <property type="nucleotide sequence ID" value="NZ_CP018839.1"/>
</dbReference>
<reference evidence="5 6" key="1">
    <citation type="submission" date="2016-12" db="EMBL/GenBank/DDBJ databases">
        <title>Complete genome sequence of Thauera chlorobenzoica, a Betaproteobacterium degrading haloaromatics anaerobically to CO2 and halides.</title>
        <authorList>
            <person name="Goris T."/>
            <person name="Mergelsberg M."/>
            <person name="Boll M."/>
        </authorList>
    </citation>
    <scope>NUCLEOTIDE SEQUENCE [LARGE SCALE GENOMIC DNA]</scope>
    <source>
        <strain evidence="5 6">3CB1</strain>
    </source>
</reference>
<name>A0A1H5XI64_9RHOO</name>
<dbReference type="OrthoDB" id="9809663at2"/>
<evidence type="ECO:0000256" key="3">
    <source>
        <dbReference type="HAMAP-Rule" id="MF_00649"/>
    </source>
</evidence>
<proteinExistence type="inferred from homology"/>
<keyword evidence="6" id="KW-1185">Reference proteome</keyword>
<dbReference type="Pfam" id="PF03884">
    <property type="entry name" value="YacG"/>
    <property type="match status" value="1"/>
</dbReference>
<evidence type="ECO:0000256" key="1">
    <source>
        <dbReference type="ARBA" id="ARBA00022723"/>
    </source>
</evidence>
<dbReference type="Gene3D" id="3.30.50.10">
    <property type="entry name" value="Erythroid Transcription Factor GATA-1, subunit A"/>
    <property type="match status" value="1"/>
</dbReference>
<protein>
    <recommendedName>
        <fullName evidence="3">DNA gyrase inhibitor YacG</fullName>
    </recommendedName>
</protein>
<dbReference type="GO" id="GO:0008657">
    <property type="term" value="F:DNA topoisomerase type II (double strand cut, ATP-hydrolyzing) inhibitor activity"/>
    <property type="evidence" value="ECO:0007669"/>
    <property type="project" value="UniProtKB-UniRule"/>
</dbReference>
<evidence type="ECO:0000256" key="2">
    <source>
        <dbReference type="ARBA" id="ARBA00022833"/>
    </source>
</evidence>
<dbReference type="InterPro" id="IPR005584">
    <property type="entry name" value="DNA_gyrase_inhibitor_YacG"/>
</dbReference>
<comment type="subunit">
    <text evidence="3">Interacts with GyrB.</text>
</comment>
<dbReference type="SUPFAM" id="SSF57716">
    <property type="entry name" value="Glucocorticoid receptor-like (DNA-binding domain)"/>
    <property type="match status" value="1"/>
</dbReference>
<feature type="binding site" evidence="3">
    <location>
        <position position="33"/>
    </location>
    <ligand>
        <name>Zn(2+)</name>
        <dbReference type="ChEBI" id="CHEBI:29105"/>
    </ligand>
</feature>
<gene>
    <name evidence="3" type="primary">yacG</name>
    <name evidence="5" type="ORF">Tchl_0537</name>
</gene>
<dbReference type="InterPro" id="IPR013088">
    <property type="entry name" value="Znf_NHR/GATA"/>
</dbReference>
<sequence length="72" mass="7703">MNDTIRTVNCPGCGKPVAWQAQSRYRPFCSARCRQLDLGAWASEAYRVPTSPPDGDSAGGGDHHAPGDTEGR</sequence>
<evidence type="ECO:0000313" key="6">
    <source>
        <dbReference type="Proteomes" id="UP000185739"/>
    </source>
</evidence>
<keyword evidence="2 3" id="KW-0862">Zinc</keyword>